<proteinExistence type="predicted"/>
<evidence type="ECO:0008006" key="3">
    <source>
        <dbReference type="Google" id="ProtNLM"/>
    </source>
</evidence>
<gene>
    <name evidence="1" type="ORF">Fcan01_20954</name>
</gene>
<dbReference type="OrthoDB" id="3140657at2759"/>
<evidence type="ECO:0000313" key="2">
    <source>
        <dbReference type="Proteomes" id="UP000198287"/>
    </source>
</evidence>
<organism evidence="1 2">
    <name type="scientific">Folsomia candida</name>
    <name type="common">Springtail</name>
    <dbReference type="NCBI Taxonomy" id="158441"/>
    <lineage>
        <taxon>Eukaryota</taxon>
        <taxon>Metazoa</taxon>
        <taxon>Ecdysozoa</taxon>
        <taxon>Arthropoda</taxon>
        <taxon>Hexapoda</taxon>
        <taxon>Collembola</taxon>
        <taxon>Entomobryomorpha</taxon>
        <taxon>Isotomoidea</taxon>
        <taxon>Isotomidae</taxon>
        <taxon>Proisotominae</taxon>
        <taxon>Folsomia</taxon>
    </lineage>
</organism>
<dbReference type="AlphaFoldDB" id="A0A226DGP6"/>
<name>A0A226DGP6_FOLCA</name>
<dbReference type="SUPFAM" id="SSF52047">
    <property type="entry name" value="RNI-like"/>
    <property type="match status" value="1"/>
</dbReference>
<accession>A0A226DGP6</accession>
<dbReference type="Proteomes" id="UP000198287">
    <property type="component" value="Unassembled WGS sequence"/>
</dbReference>
<dbReference type="EMBL" id="LNIX01000019">
    <property type="protein sequence ID" value="OXA44403.1"/>
    <property type="molecule type" value="Genomic_DNA"/>
</dbReference>
<protein>
    <recommendedName>
        <fullName evidence="3">F-box domain-containing protein</fullName>
    </recommendedName>
</protein>
<reference evidence="1 2" key="1">
    <citation type="submission" date="2015-12" db="EMBL/GenBank/DDBJ databases">
        <title>The genome of Folsomia candida.</title>
        <authorList>
            <person name="Faddeeva A."/>
            <person name="Derks M.F."/>
            <person name="Anvar Y."/>
            <person name="Smit S."/>
            <person name="Van Straalen N."/>
            <person name="Roelofs D."/>
        </authorList>
    </citation>
    <scope>NUCLEOTIDE SEQUENCE [LARGE SCALE GENOMIC DNA]</scope>
    <source>
        <strain evidence="1 2">VU population</strain>
        <tissue evidence="1">Whole body</tissue>
    </source>
</reference>
<sequence>MSAAMKAEIDQAAAQLENCDFVTEVNEVAMKVLLNPLILENVFGFLDTLTLKSIRLVCTVWTDVGTTILGKQGRLRFSTPRTNPAELTSFNHDLAKNMHIYFDTNLSCGLDDSCTCPETLTNLPTKFVMILPEISDKLETLDFYRVDTLEPLQKLWSTYHFPHLTRISIIAMGPHLDKRAPPPEMTQFRLLPNLKVFHLNISPGCEKNVAKSLMSTFCQNLVNAAPNLEDFDLDATTFCDLTGCRKLKKLRVIYYSTGRFQFKLSEMMKMIESCRISLESLILDLIGNDINPTELDLNLPKLTHLMLNAPDGRIINDSLNITKLPKLTHFSISNIHTNILQCDISALIKHYYLRHKGITSLDVWCDYYPDRAGQAAERLADLFPAVKQLNLALGLRKVGDSDQYFLALREMMHSFSDWDLTCGKVEFAIWCGVVSEISSAQLVIAVLGGMAGWRGLTNMSLKFIAGPLPHRPELRLLDEMRDALLSCRTIRSMDFTGFLTKFGTDMYLGNATTEFEDGFDQKSFGPVGVIGVGGMEEETKDNFQAFIREHNLPISITIDN</sequence>
<dbReference type="Gene3D" id="3.80.10.10">
    <property type="entry name" value="Ribonuclease Inhibitor"/>
    <property type="match status" value="1"/>
</dbReference>
<comment type="caution">
    <text evidence="1">The sequence shown here is derived from an EMBL/GenBank/DDBJ whole genome shotgun (WGS) entry which is preliminary data.</text>
</comment>
<dbReference type="InterPro" id="IPR032675">
    <property type="entry name" value="LRR_dom_sf"/>
</dbReference>
<evidence type="ECO:0000313" key="1">
    <source>
        <dbReference type="EMBL" id="OXA44403.1"/>
    </source>
</evidence>
<keyword evidence="2" id="KW-1185">Reference proteome</keyword>